<evidence type="ECO:0000313" key="1">
    <source>
        <dbReference type="EMBL" id="RNA40940.1"/>
    </source>
</evidence>
<protein>
    <submittedName>
        <fullName evidence="1">Uncharacterized protein</fullName>
    </submittedName>
</protein>
<comment type="caution">
    <text evidence="1">The sequence shown here is derived from an EMBL/GenBank/DDBJ whole genome shotgun (WGS) entry which is preliminary data.</text>
</comment>
<proteinExistence type="predicted"/>
<organism evidence="1 2">
    <name type="scientific">Brachionus plicatilis</name>
    <name type="common">Marine rotifer</name>
    <name type="synonym">Brachionus muelleri</name>
    <dbReference type="NCBI Taxonomy" id="10195"/>
    <lineage>
        <taxon>Eukaryota</taxon>
        <taxon>Metazoa</taxon>
        <taxon>Spiralia</taxon>
        <taxon>Gnathifera</taxon>
        <taxon>Rotifera</taxon>
        <taxon>Eurotatoria</taxon>
        <taxon>Monogononta</taxon>
        <taxon>Pseudotrocha</taxon>
        <taxon>Ploima</taxon>
        <taxon>Brachionidae</taxon>
        <taxon>Brachionus</taxon>
    </lineage>
</organism>
<dbReference type="AlphaFoldDB" id="A0A3M7SZD2"/>
<accession>A0A3M7SZD2</accession>
<reference evidence="1 2" key="1">
    <citation type="journal article" date="2018" name="Sci. Rep.">
        <title>Genomic signatures of local adaptation to the degree of environmental predictability in rotifers.</title>
        <authorList>
            <person name="Franch-Gras L."/>
            <person name="Hahn C."/>
            <person name="Garcia-Roger E.M."/>
            <person name="Carmona M.J."/>
            <person name="Serra M."/>
            <person name="Gomez A."/>
        </authorList>
    </citation>
    <scope>NUCLEOTIDE SEQUENCE [LARGE SCALE GENOMIC DNA]</scope>
    <source>
        <strain evidence="1">HYR1</strain>
    </source>
</reference>
<dbReference type="Proteomes" id="UP000276133">
    <property type="component" value="Unassembled WGS sequence"/>
</dbReference>
<keyword evidence="2" id="KW-1185">Reference proteome</keyword>
<name>A0A3M7SZD2_BRAPC</name>
<dbReference type="EMBL" id="REGN01000565">
    <property type="protein sequence ID" value="RNA40940.1"/>
    <property type="molecule type" value="Genomic_DNA"/>
</dbReference>
<gene>
    <name evidence="1" type="ORF">BpHYR1_035729</name>
</gene>
<sequence length="73" mass="8439">MLILDSVWSASCDGRLNELRLNELFRLNDILDSSNSSFISSSLFVELSIESASFLLDVPDMNDERDWLYRCIF</sequence>
<evidence type="ECO:0000313" key="2">
    <source>
        <dbReference type="Proteomes" id="UP000276133"/>
    </source>
</evidence>